<dbReference type="Proteomes" id="UP000270094">
    <property type="component" value="Unassembled WGS sequence"/>
</dbReference>
<protein>
    <submittedName>
        <fullName evidence="1">Uncharacterized protein</fullName>
    </submittedName>
</protein>
<name>A0A3P7J1N2_STRVU</name>
<dbReference type="EMBL" id="UYYB01103848">
    <property type="protein sequence ID" value="VDM79061.1"/>
    <property type="molecule type" value="Genomic_DNA"/>
</dbReference>
<organism evidence="1 2">
    <name type="scientific">Strongylus vulgaris</name>
    <name type="common">Blood worm</name>
    <dbReference type="NCBI Taxonomy" id="40348"/>
    <lineage>
        <taxon>Eukaryota</taxon>
        <taxon>Metazoa</taxon>
        <taxon>Ecdysozoa</taxon>
        <taxon>Nematoda</taxon>
        <taxon>Chromadorea</taxon>
        <taxon>Rhabditida</taxon>
        <taxon>Rhabditina</taxon>
        <taxon>Rhabditomorpha</taxon>
        <taxon>Strongyloidea</taxon>
        <taxon>Strongylidae</taxon>
        <taxon>Strongylus</taxon>
    </lineage>
</organism>
<sequence>MGLPTNLYLVTKCNCHINLEKCGTISAVKYLYKCIYKGPDRARIVLETETGDVVDKIKQHLNTRYVCPPQAVHRVFGFLMQDKSHTVCRLDVHLPEHQTVRFVAGEEQQFLNRALRLQHTLS</sequence>
<dbReference type="OrthoDB" id="10055660at2759"/>
<accession>A0A3P7J1N2</accession>
<reference evidence="1 2" key="1">
    <citation type="submission" date="2018-11" db="EMBL/GenBank/DDBJ databases">
        <authorList>
            <consortium name="Pathogen Informatics"/>
        </authorList>
    </citation>
    <scope>NUCLEOTIDE SEQUENCE [LARGE SCALE GENOMIC DNA]</scope>
</reference>
<proteinExistence type="predicted"/>
<dbReference type="AlphaFoldDB" id="A0A3P7J1N2"/>
<evidence type="ECO:0000313" key="2">
    <source>
        <dbReference type="Proteomes" id="UP000270094"/>
    </source>
</evidence>
<keyword evidence="2" id="KW-1185">Reference proteome</keyword>
<gene>
    <name evidence="1" type="ORF">SVUK_LOCUS14059</name>
</gene>
<evidence type="ECO:0000313" key="1">
    <source>
        <dbReference type="EMBL" id="VDM79061.1"/>
    </source>
</evidence>